<dbReference type="EMBL" id="JBHSZO010000034">
    <property type="protein sequence ID" value="MFC7220432.1"/>
    <property type="molecule type" value="Genomic_DNA"/>
</dbReference>
<accession>A0ABW2GID8</accession>
<dbReference type="Gene3D" id="3.40.710.10">
    <property type="entry name" value="DD-peptidase/beta-lactamase superfamily"/>
    <property type="match status" value="1"/>
</dbReference>
<evidence type="ECO:0000256" key="1">
    <source>
        <dbReference type="SAM" id="MobiDB-lite"/>
    </source>
</evidence>
<dbReference type="RefSeq" id="WP_386417093.1">
    <property type="nucleotide sequence ID" value="NZ_JBHSZO010000034.1"/>
</dbReference>
<dbReference type="InterPro" id="IPR001460">
    <property type="entry name" value="PCN-bd_Tpept"/>
</dbReference>
<dbReference type="InterPro" id="IPR050515">
    <property type="entry name" value="Beta-lactam/transpept"/>
</dbReference>
<dbReference type="SUPFAM" id="SSF56601">
    <property type="entry name" value="beta-lactamase/transpeptidase-like"/>
    <property type="match status" value="1"/>
</dbReference>
<sequence>MRDGQQVGQRSGGGHRRRRSGPPAWQKAAVAGGAVAVVGAAGFGAYALFGGDGTTTSAKPRPVNTAPPSAKEVRAVGQRFLADWAAGRVPRAAALTDDRVGAGSALTGYAKDVAATSVRFTPGASKGTTLPFDVQAQVSYGGTTSPWTYRASLEVVRDRRTGKALVHWQPTILHPELGPGEQLRIGEPDTPPVQATGRDGKLLDTARYPSLTPVVAGLREKYGKQAGGSSDVEIWIEPAAAAKKAAAAKDGKAAVPETLLVLAKGKPGTVRTTIDPAVQQVAEEQVRKAKRASVVAVRPSTGEILAIANSPAGGFNTALQGSLAPGSTMKVVTASLLLDKGIAASTQEHPCPKYSTYGGWKFQNVEKFELPEGSTFAQSFANSCNTAFVGMAEKLKDDDLTKQSRDVFGIGLNWATGVSTFDGRVPVQSQAQMAASLIGQGGVRANPLVMASVSATAKAGVFKQPYLVAPGFDGRALAKAPRRMKAATATQLRGMMKETAVWGTAAAAMKGLGGDVGAKTGTSEVDGQKKPNAWFTAYRNDVAAAAVVPQTGHGGEFAGPLVRALLAAG</sequence>
<feature type="domain" description="Penicillin-binding protein transpeptidase" evidence="3">
    <location>
        <begin position="293"/>
        <end position="566"/>
    </location>
</feature>
<gene>
    <name evidence="4" type="ORF">ACFQLX_20025</name>
</gene>
<keyword evidence="2" id="KW-0472">Membrane</keyword>
<evidence type="ECO:0000313" key="5">
    <source>
        <dbReference type="Proteomes" id="UP001596413"/>
    </source>
</evidence>
<organism evidence="4 5">
    <name type="scientific">Streptomyces polyrhachis</name>
    <dbReference type="NCBI Taxonomy" id="1282885"/>
    <lineage>
        <taxon>Bacteria</taxon>
        <taxon>Bacillati</taxon>
        <taxon>Actinomycetota</taxon>
        <taxon>Actinomycetes</taxon>
        <taxon>Kitasatosporales</taxon>
        <taxon>Streptomycetaceae</taxon>
        <taxon>Streptomyces</taxon>
    </lineage>
</organism>
<dbReference type="Pfam" id="PF00905">
    <property type="entry name" value="Transpeptidase"/>
    <property type="match status" value="1"/>
</dbReference>
<name>A0ABW2GID8_9ACTN</name>
<evidence type="ECO:0000259" key="3">
    <source>
        <dbReference type="Pfam" id="PF00905"/>
    </source>
</evidence>
<dbReference type="PANTHER" id="PTHR30627">
    <property type="entry name" value="PEPTIDOGLYCAN D,D-TRANSPEPTIDASE"/>
    <property type="match status" value="1"/>
</dbReference>
<reference evidence="5" key="1">
    <citation type="journal article" date="2019" name="Int. J. Syst. Evol. Microbiol.">
        <title>The Global Catalogue of Microorganisms (GCM) 10K type strain sequencing project: providing services to taxonomists for standard genome sequencing and annotation.</title>
        <authorList>
            <consortium name="The Broad Institute Genomics Platform"/>
            <consortium name="The Broad Institute Genome Sequencing Center for Infectious Disease"/>
            <person name="Wu L."/>
            <person name="Ma J."/>
        </authorList>
    </citation>
    <scope>NUCLEOTIDE SEQUENCE [LARGE SCALE GENOMIC DNA]</scope>
    <source>
        <strain evidence="5">CGMCC 1.13681</strain>
    </source>
</reference>
<dbReference type="Proteomes" id="UP001596413">
    <property type="component" value="Unassembled WGS sequence"/>
</dbReference>
<dbReference type="PANTHER" id="PTHR30627:SF24">
    <property type="entry name" value="PENICILLIN-BINDING PROTEIN 4B"/>
    <property type="match status" value="1"/>
</dbReference>
<dbReference type="InterPro" id="IPR012338">
    <property type="entry name" value="Beta-lactam/transpept-like"/>
</dbReference>
<keyword evidence="5" id="KW-1185">Reference proteome</keyword>
<feature type="transmembrane region" description="Helical" evidence="2">
    <location>
        <begin position="28"/>
        <end position="49"/>
    </location>
</feature>
<comment type="caution">
    <text evidence="4">The sequence shown here is derived from an EMBL/GenBank/DDBJ whole genome shotgun (WGS) entry which is preliminary data.</text>
</comment>
<protein>
    <submittedName>
        <fullName evidence="4">Penicillin-binding transpeptidase domain-containing protein</fullName>
    </submittedName>
</protein>
<feature type="region of interest" description="Disordered" evidence="1">
    <location>
        <begin position="1"/>
        <end position="25"/>
    </location>
</feature>
<evidence type="ECO:0000313" key="4">
    <source>
        <dbReference type="EMBL" id="MFC7220432.1"/>
    </source>
</evidence>
<evidence type="ECO:0000256" key="2">
    <source>
        <dbReference type="SAM" id="Phobius"/>
    </source>
</evidence>
<keyword evidence="2" id="KW-1133">Transmembrane helix</keyword>
<keyword evidence="2" id="KW-0812">Transmembrane</keyword>
<proteinExistence type="predicted"/>